<name>A0A4D7JVU8_9BACT</name>
<dbReference type="EMBL" id="CP028923">
    <property type="protein sequence ID" value="QCK16652.1"/>
    <property type="molecule type" value="Genomic_DNA"/>
</dbReference>
<dbReference type="InterPro" id="IPR050624">
    <property type="entry name" value="HTH-type_Tx_Regulator"/>
</dbReference>
<dbReference type="PROSITE" id="PS01081">
    <property type="entry name" value="HTH_TETR_1"/>
    <property type="match status" value="1"/>
</dbReference>
<dbReference type="RefSeq" id="WP_137092243.1">
    <property type="nucleotide sequence ID" value="NZ_CP028923.1"/>
</dbReference>
<dbReference type="Pfam" id="PF00440">
    <property type="entry name" value="TetR_N"/>
    <property type="match status" value="1"/>
</dbReference>
<protein>
    <recommendedName>
        <fullName evidence="3">HTH tetR-type domain-containing protein</fullName>
    </recommendedName>
</protein>
<dbReference type="AlphaFoldDB" id="A0A4D7JVU8"/>
<dbReference type="PANTHER" id="PTHR43479:SF11">
    <property type="entry name" value="ACREF_ENVCD OPERON REPRESSOR-RELATED"/>
    <property type="match status" value="1"/>
</dbReference>
<dbReference type="PANTHER" id="PTHR43479">
    <property type="entry name" value="ACREF/ENVCD OPERON REPRESSOR-RELATED"/>
    <property type="match status" value="1"/>
</dbReference>
<gene>
    <name evidence="4" type="ORF">DCC35_18905</name>
</gene>
<dbReference type="PRINTS" id="PR00455">
    <property type="entry name" value="HTHTETR"/>
</dbReference>
<dbReference type="InterPro" id="IPR001647">
    <property type="entry name" value="HTH_TetR"/>
</dbReference>
<evidence type="ECO:0000259" key="3">
    <source>
        <dbReference type="PROSITE" id="PS50977"/>
    </source>
</evidence>
<evidence type="ECO:0000256" key="2">
    <source>
        <dbReference type="PROSITE-ProRule" id="PRU00335"/>
    </source>
</evidence>
<keyword evidence="1 2" id="KW-0238">DNA-binding</keyword>
<feature type="domain" description="HTH tetR-type" evidence="3">
    <location>
        <begin position="2"/>
        <end position="62"/>
    </location>
</feature>
<evidence type="ECO:0000313" key="4">
    <source>
        <dbReference type="EMBL" id="QCK16652.1"/>
    </source>
</evidence>
<proteinExistence type="predicted"/>
<feature type="DNA-binding region" description="H-T-H motif" evidence="2">
    <location>
        <begin position="25"/>
        <end position="44"/>
    </location>
</feature>
<keyword evidence="5" id="KW-1185">Reference proteome</keyword>
<accession>A0A4D7JVU8</accession>
<sequence>MTDKKEKILNAALELFSSDGYNGTSTGKIARKAGVSEGLIFRHFTNKEGLLKAVVDLGEERVKQLYNPLLNLNEPKKIIKKAIDIPFEVPVEEYQFWKLQYKIKWEIEDYNDEKLDPVRAALRNAFEKLEYQFPEMESEALIILTEGIGGSILKGSALNRKNVKEYLYNKYEI</sequence>
<dbReference type="SUPFAM" id="SSF46689">
    <property type="entry name" value="Homeodomain-like"/>
    <property type="match status" value="1"/>
</dbReference>
<dbReference type="Gene3D" id="1.10.357.10">
    <property type="entry name" value="Tetracycline Repressor, domain 2"/>
    <property type="match status" value="1"/>
</dbReference>
<dbReference type="InterPro" id="IPR009057">
    <property type="entry name" value="Homeodomain-like_sf"/>
</dbReference>
<reference evidence="4 5" key="1">
    <citation type="submission" date="2018-04" db="EMBL/GenBank/DDBJ databases">
        <title>Complete genome uncultured novel isolate.</title>
        <authorList>
            <person name="Merlino G."/>
        </authorList>
    </citation>
    <scope>NUCLEOTIDE SEQUENCE [LARGE SCALE GENOMIC DNA]</scope>
    <source>
        <strain evidence="5">R1DC9</strain>
    </source>
</reference>
<dbReference type="InterPro" id="IPR023772">
    <property type="entry name" value="DNA-bd_HTH_TetR-type_CS"/>
</dbReference>
<evidence type="ECO:0000313" key="5">
    <source>
        <dbReference type="Proteomes" id="UP000298616"/>
    </source>
</evidence>
<dbReference type="OrthoDB" id="9789566at2"/>
<dbReference type="GO" id="GO:0003677">
    <property type="term" value="F:DNA binding"/>
    <property type="evidence" value="ECO:0007669"/>
    <property type="project" value="UniProtKB-UniRule"/>
</dbReference>
<dbReference type="Proteomes" id="UP000298616">
    <property type="component" value="Chromosome"/>
</dbReference>
<organism evidence="4 5">
    <name type="scientific">Mangrovivirga cuniculi</name>
    <dbReference type="NCBI Taxonomy" id="2715131"/>
    <lineage>
        <taxon>Bacteria</taxon>
        <taxon>Pseudomonadati</taxon>
        <taxon>Bacteroidota</taxon>
        <taxon>Cytophagia</taxon>
        <taxon>Cytophagales</taxon>
        <taxon>Mangrovivirgaceae</taxon>
        <taxon>Mangrovivirga</taxon>
    </lineage>
</organism>
<dbReference type="PROSITE" id="PS50977">
    <property type="entry name" value="HTH_TETR_2"/>
    <property type="match status" value="1"/>
</dbReference>
<evidence type="ECO:0000256" key="1">
    <source>
        <dbReference type="ARBA" id="ARBA00023125"/>
    </source>
</evidence>
<dbReference type="KEGG" id="fpf:DCC35_18905"/>